<dbReference type="Pfam" id="PF09366">
    <property type="entry name" value="DUF1997"/>
    <property type="match status" value="1"/>
</dbReference>
<proteinExistence type="predicted"/>
<dbReference type="Gramene" id="PRQ53508">
    <property type="protein sequence ID" value="PRQ53508"/>
    <property type="gene ID" value="RchiOBHm_Chr2g0167291"/>
</dbReference>
<sequence>MVGAVALCQPLFILGTSLPFPEKLKVKLKKGRQRHYAKAVWNSDHKKPFTVNLSSTIDAPLYESPEVSFDQYLEDDEQRVIKALFPDMEDQQISKEEWRIQIPTMQVLFLSIYFAMYIKLRFKSMGKDYPPHVPQHIAKITELEITRWELGGIPEEYQPRDLSLFLNGTIYPDRKQGTKSRLRGQFDINMSFIVSPLLGWIPHTVAQSLVEAMVKKAMTASTSNSRLVEDYDEFKMEKLKKVV</sequence>
<protein>
    <submittedName>
        <fullName evidence="1">Uncharacterized protein</fullName>
    </submittedName>
</protein>
<accession>A0A2P6S4B1</accession>
<evidence type="ECO:0000313" key="1">
    <source>
        <dbReference type="EMBL" id="PRQ53508.1"/>
    </source>
</evidence>
<reference evidence="1 2" key="1">
    <citation type="journal article" date="2018" name="Nat. Genet.">
        <title>The Rosa genome provides new insights in the design of modern roses.</title>
        <authorList>
            <person name="Bendahmane M."/>
        </authorList>
    </citation>
    <scope>NUCLEOTIDE SEQUENCE [LARGE SCALE GENOMIC DNA]</scope>
    <source>
        <strain evidence="2">cv. Old Blush</strain>
    </source>
</reference>
<dbReference type="PANTHER" id="PTHR34133:SF8">
    <property type="entry name" value="OS07G0633000 PROTEIN"/>
    <property type="match status" value="1"/>
</dbReference>
<dbReference type="AlphaFoldDB" id="A0A2P6S4B1"/>
<gene>
    <name evidence="1" type="ORF">RchiOBHm_Chr2g0167291</name>
</gene>
<dbReference type="Proteomes" id="UP000238479">
    <property type="component" value="Chromosome 2"/>
</dbReference>
<evidence type="ECO:0000313" key="2">
    <source>
        <dbReference type="Proteomes" id="UP000238479"/>
    </source>
</evidence>
<dbReference type="EMBL" id="PDCK01000040">
    <property type="protein sequence ID" value="PRQ53508.1"/>
    <property type="molecule type" value="Genomic_DNA"/>
</dbReference>
<comment type="caution">
    <text evidence="1">The sequence shown here is derived from an EMBL/GenBank/DDBJ whole genome shotgun (WGS) entry which is preliminary data.</text>
</comment>
<dbReference type="PANTHER" id="PTHR34133">
    <property type="entry name" value="OS07G0633000 PROTEIN"/>
    <property type="match status" value="1"/>
</dbReference>
<dbReference type="InterPro" id="IPR018971">
    <property type="entry name" value="DUF1997"/>
</dbReference>
<dbReference type="STRING" id="74649.A0A2P6S4B1"/>
<name>A0A2P6S4B1_ROSCH</name>
<keyword evidence="2" id="KW-1185">Reference proteome</keyword>
<dbReference type="OMA" id="MTKWELQ"/>
<organism evidence="1 2">
    <name type="scientific">Rosa chinensis</name>
    <name type="common">China rose</name>
    <dbReference type="NCBI Taxonomy" id="74649"/>
    <lineage>
        <taxon>Eukaryota</taxon>
        <taxon>Viridiplantae</taxon>
        <taxon>Streptophyta</taxon>
        <taxon>Embryophyta</taxon>
        <taxon>Tracheophyta</taxon>
        <taxon>Spermatophyta</taxon>
        <taxon>Magnoliopsida</taxon>
        <taxon>eudicotyledons</taxon>
        <taxon>Gunneridae</taxon>
        <taxon>Pentapetalae</taxon>
        <taxon>rosids</taxon>
        <taxon>fabids</taxon>
        <taxon>Rosales</taxon>
        <taxon>Rosaceae</taxon>
        <taxon>Rosoideae</taxon>
        <taxon>Rosoideae incertae sedis</taxon>
        <taxon>Rosa</taxon>
    </lineage>
</organism>